<evidence type="ECO:0000256" key="1">
    <source>
        <dbReference type="ARBA" id="ARBA00002584"/>
    </source>
</evidence>
<evidence type="ECO:0000256" key="2">
    <source>
        <dbReference type="ARBA" id="ARBA00004325"/>
    </source>
</evidence>
<evidence type="ECO:0000259" key="12">
    <source>
        <dbReference type="PROSITE" id="PS51503"/>
    </source>
</evidence>
<organism evidence="13 14">
    <name type="scientific">Phialemonium atrogriseum</name>
    <dbReference type="NCBI Taxonomy" id="1093897"/>
    <lineage>
        <taxon>Eukaryota</taxon>
        <taxon>Fungi</taxon>
        <taxon>Dikarya</taxon>
        <taxon>Ascomycota</taxon>
        <taxon>Pezizomycotina</taxon>
        <taxon>Sordariomycetes</taxon>
        <taxon>Sordariomycetidae</taxon>
        <taxon>Cephalothecales</taxon>
        <taxon>Cephalothecaceae</taxon>
        <taxon>Phialemonium</taxon>
    </lineage>
</organism>
<evidence type="ECO:0000256" key="9">
    <source>
        <dbReference type="SAM" id="Coils"/>
    </source>
</evidence>
<proteinExistence type="inferred from homology"/>
<dbReference type="Proteomes" id="UP001244011">
    <property type="component" value="Unassembled WGS sequence"/>
</dbReference>
<feature type="transmembrane region" description="Helical" evidence="11">
    <location>
        <begin position="33"/>
        <end position="53"/>
    </location>
</feature>
<evidence type="ECO:0000256" key="4">
    <source>
        <dbReference type="ARBA" id="ARBA00011565"/>
    </source>
</evidence>
<evidence type="ECO:0000313" key="14">
    <source>
        <dbReference type="Proteomes" id="UP001244011"/>
    </source>
</evidence>
<comment type="function">
    <text evidence="1">Cytochrome c oxidase subunit which plays a role in assembly of respiratory supercomplexes.</text>
</comment>
<feature type="region of interest" description="Disordered" evidence="10">
    <location>
        <begin position="133"/>
        <end position="188"/>
    </location>
</feature>
<evidence type="ECO:0000256" key="8">
    <source>
        <dbReference type="ARBA" id="ARBA00023136"/>
    </source>
</evidence>
<dbReference type="PANTHER" id="PTHR12297">
    <property type="entry name" value="HYPOXIA-INDUCBILE GENE 1 HIG1 -RELATED"/>
    <property type="match status" value="1"/>
</dbReference>
<evidence type="ECO:0000256" key="6">
    <source>
        <dbReference type="ARBA" id="ARBA00022989"/>
    </source>
</evidence>
<dbReference type="Gene3D" id="6.10.140.1320">
    <property type="match status" value="1"/>
</dbReference>
<feature type="compositionally biased region" description="Basic and acidic residues" evidence="10">
    <location>
        <begin position="167"/>
        <end position="184"/>
    </location>
</feature>
<keyword evidence="8 11" id="KW-0472">Membrane</keyword>
<dbReference type="InterPro" id="IPR050355">
    <property type="entry name" value="RCF1"/>
</dbReference>
<dbReference type="PROSITE" id="PS51503">
    <property type="entry name" value="HIG1"/>
    <property type="match status" value="1"/>
</dbReference>
<comment type="subcellular location">
    <subcellularLocation>
        <location evidence="2">Mitochondrion membrane</location>
    </subcellularLocation>
</comment>
<dbReference type="RefSeq" id="XP_060278304.1">
    <property type="nucleotide sequence ID" value="XM_060429335.1"/>
</dbReference>
<feature type="compositionally biased region" description="Gly residues" evidence="10">
    <location>
        <begin position="143"/>
        <end position="154"/>
    </location>
</feature>
<dbReference type="Pfam" id="PF04588">
    <property type="entry name" value="HIG_1_N"/>
    <property type="match status" value="1"/>
</dbReference>
<evidence type="ECO:0000256" key="5">
    <source>
        <dbReference type="ARBA" id="ARBA00022692"/>
    </source>
</evidence>
<sequence length="240" mass="26447">MSDRPLPSSFDENEDFYNESGFRKVLRRLKQEPLVPIGCILTVAAFTNAYRAMRRGDHAGVQRMFRARVAAQAFTVCAMVAGGVYFSRERKQERELWKLERDRDAEEKRQRWIRELEARDEEDRALRERLERRRKRAAERGVDGPGGAGGGGGVSEAVAHARAGAKGSKEAEGASGEGEPKVVAEVESGDELLSVEKKEGKSFFGSLGGLLGGSGDKKETPSDPRSEHEGQKVDPEAAKK</sequence>
<comment type="subunit">
    <text evidence="4">Associates with the respiratory chain complex III/complex IV supercomplex.</text>
</comment>
<keyword evidence="5 11" id="KW-0812">Transmembrane</keyword>
<feature type="coiled-coil region" evidence="9">
    <location>
        <begin position="89"/>
        <end position="133"/>
    </location>
</feature>
<dbReference type="AlphaFoldDB" id="A0AAJ0BPU5"/>
<accession>A0AAJ0BPU5</accession>
<dbReference type="PANTHER" id="PTHR12297:SF3">
    <property type="entry name" value="HIG1 DOMAIN FAMILY MEMBER 1A"/>
    <property type="match status" value="1"/>
</dbReference>
<keyword evidence="7" id="KW-0496">Mitochondrion</keyword>
<name>A0AAJ0BPU5_9PEZI</name>
<dbReference type="GeneID" id="85312522"/>
<dbReference type="InterPro" id="IPR007667">
    <property type="entry name" value="Hypoxia_induced_domain"/>
</dbReference>
<keyword evidence="14" id="KW-1185">Reference proteome</keyword>
<comment type="caution">
    <text evidence="13">The sequence shown here is derived from an EMBL/GenBank/DDBJ whole genome shotgun (WGS) entry which is preliminary data.</text>
</comment>
<keyword evidence="9" id="KW-0175">Coiled coil</keyword>
<protein>
    <submittedName>
        <fullName evidence="13">Mitochondrial hypoxia responsive domain-protein</fullName>
    </submittedName>
</protein>
<dbReference type="GO" id="GO:0031966">
    <property type="term" value="C:mitochondrial membrane"/>
    <property type="evidence" value="ECO:0007669"/>
    <property type="project" value="UniProtKB-SubCell"/>
</dbReference>
<dbReference type="GO" id="GO:0097250">
    <property type="term" value="P:mitochondrial respirasome assembly"/>
    <property type="evidence" value="ECO:0007669"/>
    <property type="project" value="TreeGrafter"/>
</dbReference>
<feature type="compositionally biased region" description="Basic and acidic residues" evidence="10">
    <location>
        <begin position="215"/>
        <end position="240"/>
    </location>
</feature>
<evidence type="ECO:0000256" key="7">
    <source>
        <dbReference type="ARBA" id="ARBA00023128"/>
    </source>
</evidence>
<dbReference type="EMBL" id="MU839043">
    <property type="protein sequence ID" value="KAK1762091.1"/>
    <property type="molecule type" value="Genomic_DNA"/>
</dbReference>
<evidence type="ECO:0000256" key="11">
    <source>
        <dbReference type="SAM" id="Phobius"/>
    </source>
</evidence>
<evidence type="ECO:0000256" key="3">
    <source>
        <dbReference type="ARBA" id="ARBA00009366"/>
    </source>
</evidence>
<feature type="domain" description="HIG1" evidence="12">
    <location>
        <begin position="6"/>
        <end position="97"/>
    </location>
</feature>
<keyword evidence="6 11" id="KW-1133">Transmembrane helix</keyword>
<feature type="region of interest" description="Disordered" evidence="10">
    <location>
        <begin position="203"/>
        <end position="240"/>
    </location>
</feature>
<gene>
    <name evidence="13" type="ORF">QBC33DRAFT_552802</name>
</gene>
<feature type="transmembrane region" description="Helical" evidence="11">
    <location>
        <begin position="65"/>
        <end position="86"/>
    </location>
</feature>
<evidence type="ECO:0000313" key="13">
    <source>
        <dbReference type="EMBL" id="KAK1762091.1"/>
    </source>
</evidence>
<evidence type="ECO:0000256" key="10">
    <source>
        <dbReference type="SAM" id="MobiDB-lite"/>
    </source>
</evidence>
<comment type="similarity">
    <text evidence="3">Belongs to the RCF1 family.</text>
</comment>
<reference evidence="13" key="1">
    <citation type="submission" date="2023-06" db="EMBL/GenBank/DDBJ databases">
        <title>Genome-scale phylogeny and comparative genomics of the fungal order Sordariales.</title>
        <authorList>
            <consortium name="Lawrence Berkeley National Laboratory"/>
            <person name="Hensen N."/>
            <person name="Bonometti L."/>
            <person name="Westerberg I."/>
            <person name="Brannstrom I.O."/>
            <person name="Guillou S."/>
            <person name="Cros-Aarteil S."/>
            <person name="Calhoun S."/>
            <person name="Haridas S."/>
            <person name="Kuo A."/>
            <person name="Mondo S."/>
            <person name="Pangilinan J."/>
            <person name="Riley R."/>
            <person name="Labutti K."/>
            <person name="Andreopoulos B."/>
            <person name="Lipzen A."/>
            <person name="Chen C."/>
            <person name="Yanf M."/>
            <person name="Daum C."/>
            <person name="Ng V."/>
            <person name="Clum A."/>
            <person name="Steindorff A."/>
            <person name="Ohm R."/>
            <person name="Martin F."/>
            <person name="Silar P."/>
            <person name="Natvig D."/>
            <person name="Lalanne C."/>
            <person name="Gautier V."/>
            <person name="Ament-Velasquez S.L."/>
            <person name="Kruys A."/>
            <person name="Hutchinson M.I."/>
            <person name="Powell A.J."/>
            <person name="Barry K."/>
            <person name="Miller A.N."/>
            <person name="Grigoriev I.V."/>
            <person name="Debuchy R."/>
            <person name="Gladieux P."/>
            <person name="Thoren M.H."/>
            <person name="Johannesson H."/>
        </authorList>
    </citation>
    <scope>NUCLEOTIDE SEQUENCE</scope>
    <source>
        <strain evidence="13">8032-3</strain>
    </source>
</reference>